<keyword evidence="7 8" id="KW-0472">Membrane</keyword>
<gene>
    <name evidence="9" type="ORF">F9B85_10465</name>
</gene>
<comment type="subcellular location">
    <subcellularLocation>
        <location evidence="1">Membrane</location>
        <topology evidence="1">Multi-pass membrane protein</topology>
    </subcellularLocation>
</comment>
<protein>
    <submittedName>
        <fullName evidence="9">GerAB/ArcD/ProY family transporter</fullName>
    </submittedName>
</protein>
<organism evidence="9 10">
    <name type="scientific">Heliorestis acidaminivorans</name>
    <dbReference type="NCBI Taxonomy" id="553427"/>
    <lineage>
        <taxon>Bacteria</taxon>
        <taxon>Bacillati</taxon>
        <taxon>Bacillota</taxon>
        <taxon>Clostridia</taxon>
        <taxon>Eubacteriales</taxon>
        <taxon>Heliobacteriaceae</taxon>
        <taxon>Heliorestis</taxon>
    </lineage>
</organism>
<evidence type="ECO:0000256" key="5">
    <source>
        <dbReference type="ARBA" id="ARBA00022692"/>
    </source>
</evidence>
<feature type="transmembrane region" description="Helical" evidence="8">
    <location>
        <begin position="118"/>
        <end position="140"/>
    </location>
</feature>
<evidence type="ECO:0000256" key="2">
    <source>
        <dbReference type="ARBA" id="ARBA00007998"/>
    </source>
</evidence>
<evidence type="ECO:0000313" key="10">
    <source>
        <dbReference type="Proteomes" id="UP000468766"/>
    </source>
</evidence>
<proteinExistence type="inferred from homology"/>
<keyword evidence="4" id="KW-0309">Germination</keyword>
<evidence type="ECO:0000256" key="8">
    <source>
        <dbReference type="SAM" id="Phobius"/>
    </source>
</evidence>
<keyword evidence="3" id="KW-0813">Transport</keyword>
<feature type="transmembrane region" description="Helical" evidence="8">
    <location>
        <begin position="46"/>
        <end position="66"/>
    </location>
</feature>
<feature type="transmembrane region" description="Helical" evidence="8">
    <location>
        <begin position="220"/>
        <end position="244"/>
    </location>
</feature>
<dbReference type="PANTHER" id="PTHR34975:SF2">
    <property type="entry name" value="SPORE GERMINATION PROTEIN A2"/>
    <property type="match status" value="1"/>
</dbReference>
<evidence type="ECO:0000313" key="9">
    <source>
        <dbReference type="EMBL" id="KAB2951972.1"/>
    </source>
</evidence>
<dbReference type="PANTHER" id="PTHR34975">
    <property type="entry name" value="SPORE GERMINATION PROTEIN A2"/>
    <property type="match status" value="1"/>
</dbReference>
<feature type="transmembrane region" description="Helical" evidence="8">
    <location>
        <begin position="311"/>
        <end position="328"/>
    </location>
</feature>
<feature type="transmembrane region" description="Helical" evidence="8">
    <location>
        <begin position="274"/>
        <end position="299"/>
    </location>
</feature>
<dbReference type="RefSeq" id="WP_151620675.1">
    <property type="nucleotide sequence ID" value="NZ_WBXO01000008.1"/>
</dbReference>
<feature type="transmembrane region" description="Helical" evidence="8">
    <location>
        <begin position="152"/>
        <end position="172"/>
    </location>
</feature>
<dbReference type="GO" id="GO:0009847">
    <property type="term" value="P:spore germination"/>
    <property type="evidence" value="ECO:0007669"/>
    <property type="project" value="InterPro"/>
</dbReference>
<keyword evidence="5 8" id="KW-0812">Transmembrane</keyword>
<dbReference type="Proteomes" id="UP000468766">
    <property type="component" value="Unassembled WGS sequence"/>
</dbReference>
<feature type="transmembrane region" description="Helical" evidence="8">
    <location>
        <begin position="340"/>
        <end position="362"/>
    </location>
</feature>
<comment type="caution">
    <text evidence="9">The sequence shown here is derived from an EMBL/GenBank/DDBJ whole genome shotgun (WGS) entry which is preliminary data.</text>
</comment>
<evidence type="ECO:0000256" key="3">
    <source>
        <dbReference type="ARBA" id="ARBA00022448"/>
    </source>
</evidence>
<reference evidence="9 10" key="1">
    <citation type="submission" date="2019-10" db="EMBL/GenBank/DDBJ databases">
        <title>Whole-genome sequence of the extremophile Heliorestis acidaminivorans DSM 24790.</title>
        <authorList>
            <person name="Kyndt J.A."/>
            <person name="Meyer T.E."/>
        </authorList>
    </citation>
    <scope>NUCLEOTIDE SEQUENCE [LARGE SCALE GENOMIC DNA]</scope>
    <source>
        <strain evidence="9 10">DSM 24790</strain>
    </source>
</reference>
<evidence type="ECO:0000256" key="4">
    <source>
        <dbReference type="ARBA" id="ARBA00022544"/>
    </source>
</evidence>
<dbReference type="Gene3D" id="1.20.1740.10">
    <property type="entry name" value="Amino acid/polyamine transporter I"/>
    <property type="match status" value="1"/>
</dbReference>
<evidence type="ECO:0000256" key="7">
    <source>
        <dbReference type="ARBA" id="ARBA00023136"/>
    </source>
</evidence>
<dbReference type="NCBIfam" id="TIGR00912">
    <property type="entry name" value="2A0309"/>
    <property type="match status" value="1"/>
</dbReference>
<keyword evidence="10" id="KW-1185">Reference proteome</keyword>
<dbReference type="GO" id="GO:0016020">
    <property type="term" value="C:membrane"/>
    <property type="evidence" value="ECO:0007669"/>
    <property type="project" value="UniProtKB-SubCell"/>
</dbReference>
<sequence>MKVGQELVKEKITSGQAIQLMIFVVLPTAVLFLPALTAKIAQQDSWLAPLISTLGGFFIALLVKGFTKYYPAQTLFQWGESIAGKYLGKIIGTAYVFWFVHTNAIILREFGSFMTNVFFPKTPMLAIIIPLTVLLIYALLLGIEVYARLAELFFPLFLLIVIGLHLLSIPFFDMTLLLPFLAEGWQPVIESSFTPFAWRGELILLAMLIPFLARPEKAATVVAWSSIILGIILTFSTIGILMVYGPNLTESMNYPFFFLARLVSIGEFIERFDAFIMLAWVPALFIKAGMFLFAASLGAAQVLNVKDYRPFVPATAVVMTALSILIFESDVEMTEFIVNVFTPVAFWFEYWIPAVLLLLGFIRRTLRV</sequence>
<name>A0A6I0EYU2_9FIRM</name>
<dbReference type="AlphaFoldDB" id="A0A6I0EYU2"/>
<feature type="transmembrane region" description="Helical" evidence="8">
    <location>
        <begin position="20"/>
        <end position="40"/>
    </location>
</feature>
<accession>A0A6I0EYU2</accession>
<evidence type="ECO:0000256" key="6">
    <source>
        <dbReference type="ARBA" id="ARBA00022989"/>
    </source>
</evidence>
<dbReference type="OrthoDB" id="1675410at2"/>
<comment type="similarity">
    <text evidence="2">Belongs to the amino acid-polyamine-organocation (APC) superfamily. Spore germination protein (SGP) (TC 2.A.3.9) family.</text>
</comment>
<dbReference type="Pfam" id="PF03845">
    <property type="entry name" value="Spore_permease"/>
    <property type="match status" value="1"/>
</dbReference>
<feature type="transmembrane region" description="Helical" evidence="8">
    <location>
        <begin position="192"/>
        <end position="213"/>
    </location>
</feature>
<evidence type="ECO:0000256" key="1">
    <source>
        <dbReference type="ARBA" id="ARBA00004141"/>
    </source>
</evidence>
<keyword evidence="6 8" id="KW-1133">Transmembrane helix</keyword>
<dbReference type="InterPro" id="IPR004761">
    <property type="entry name" value="Spore_GerAB"/>
</dbReference>
<dbReference type="EMBL" id="WBXO01000008">
    <property type="protein sequence ID" value="KAB2951972.1"/>
    <property type="molecule type" value="Genomic_DNA"/>
</dbReference>
<feature type="transmembrane region" description="Helical" evidence="8">
    <location>
        <begin position="86"/>
        <end position="106"/>
    </location>
</feature>